<keyword evidence="5" id="KW-1185">Reference proteome</keyword>
<dbReference type="InterPro" id="IPR013904">
    <property type="entry name" value="RXT2_N"/>
</dbReference>
<organism evidence="4 5">
    <name type="scientific">Wickerhamomyces ciferrii (strain ATCC 14091 / BCRC 22168 / CBS 111 / JCM 3599 / NBRC 0793 / NRRL Y-1031 F-60-10)</name>
    <name type="common">Yeast</name>
    <name type="synonym">Pichia ciferrii</name>
    <dbReference type="NCBI Taxonomy" id="1206466"/>
    <lineage>
        <taxon>Eukaryota</taxon>
        <taxon>Fungi</taxon>
        <taxon>Dikarya</taxon>
        <taxon>Ascomycota</taxon>
        <taxon>Saccharomycotina</taxon>
        <taxon>Saccharomycetes</taxon>
        <taxon>Phaffomycetales</taxon>
        <taxon>Wickerhamomycetaceae</taxon>
        <taxon>Wickerhamomyces</taxon>
    </lineage>
</organism>
<comment type="caution">
    <text evidence="4">The sequence shown here is derived from an EMBL/GenBank/DDBJ whole genome shotgun (WGS) entry which is preliminary data.</text>
</comment>
<feature type="domain" description="Transcriptional regulatory protein RXT2 N-terminal" evidence="3">
    <location>
        <begin position="22"/>
        <end position="166"/>
    </location>
</feature>
<feature type="compositionally biased region" description="Low complexity" evidence="2">
    <location>
        <begin position="196"/>
        <end position="207"/>
    </location>
</feature>
<dbReference type="PANTHER" id="PTHR28232">
    <property type="entry name" value="TRANSCRIPTIONAL REGULATORY PROTEIN RXT2"/>
    <property type="match status" value="1"/>
</dbReference>
<dbReference type="STRING" id="1206466.K0KVL1"/>
<dbReference type="GO" id="GO:0005829">
    <property type="term" value="C:cytosol"/>
    <property type="evidence" value="ECO:0007669"/>
    <property type="project" value="TreeGrafter"/>
</dbReference>
<name>K0KVL1_WICCF</name>
<dbReference type="FunCoup" id="K0KVL1">
    <property type="interactions" value="163"/>
</dbReference>
<feature type="region of interest" description="Disordered" evidence="2">
    <location>
        <begin position="190"/>
        <end position="213"/>
    </location>
</feature>
<evidence type="ECO:0000259" key="3">
    <source>
        <dbReference type="Pfam" id="PF08595"/>
    </source>
</evidence>
<reference evidence="4 5" key="1">
    <citation type="journal article" date="2012" name="Eukaryot. Cell">
        <title>Draft genome sequence of Wickerhamomyces ciferrii NRRL Y-1031 F-60-10.</title>
        <authorList>
            <person name="Schneider J."/>
            <person name="Andrea H."/>
            <person name="Blom J."/>
            <person name="Jaenicke S."/>
            <person name="Ruckert C."/>
            <person name="Schorsch C."/>
            <person name="Szczepanowski R."/>
            <person name="Farwick M."/>
            <person name="Goesmann A."/>
            <person name="Puhler A."/>
            <person name="Schaffer S."/>
            <person name="Tauch A."/>
            <person name="Kohler T."/>
            <person name="Brinkrolf K."/>
        </authorList>
    </citation>
    <scope>NUCLEOTIDE SEQUENCE [LARGE SCALE GENOMIC DNA]</scope>
    <source>
        <strain evidence="5">ATCC 14091 / BCRC 22168 / CBS 111 / JCM 3599 / NBRC 0793 / NRRL Y-1031 F-60-10</strain>
    </source>
</reference>
<proteinExistence type="predicted"/>
<dbReference type="Pfam" id="PF08595">
    <property type="entry name" value="RXT2_N"/>
    <property type="match status" value="1"/>
</dbReference>
<feature type="coiled-coil region" evidence="1">
    <location>
        <begin position="132"/>
        <end position="166"/>
    </location>
</feature>
<evidence type="ECO:0000256" key="1">
    <source>
        <dbReference type="SAM" id="Coils"/>
    </source>
</evidence>
<gene>
    <name evidence="4" type="ORF">BN7_5564</name>
</gene>
<dbReference type="eggNOG" id="ENOG502QU3T">
    <property type="taxonomic scope" value="Eukaryota"/>
</dbReference>
<dbReference type="AlphaFoldDB" id="K0KVL1"/>
<dbReference type="Proteomes" id="UP000009328">
    <property type="component" value="Unassembled WGS sequence"/>
</dbReference>
<accession>K0KVL1</accession>
<keyword evidence="1" id="KW-0175">Coiled coil</keyword>
<dbReference type="HOGENOM" id="CLU_066299_0_0_1"/>
<sequence>MLDLLYGVGNIEDQGKINGETTNRGNKLKLGSNKVHRDRINGYNNDNEPEEQVHYNHSKRSIVKRRRLDTYVYDYNPTDLLNSTTSTNGQEHLEIDEDDDPYHQIDIEKILAPISHPSDIVTRSSLSRTYNSDVLKKLAQQAIETIEREQNNVIQLSKLLDTLLGEDCGPLLEAQLLLPEYNHNLTSINQEEETPEQTQQQQQQQLENQEEPQIDILDKRITRRQSTQETDPFFALPQLKFDSNFGLNPEDAEEARQLSQISLQRSEELIRNLTTLRNGLVRAETLKSKILQWSKEINGDPDESDLYQDEKEAAQAANPQPPSSSSSSVNSNKDKDKTPSRTSTPEVRTSGRPRRSAM</sequence>
<evidence type="ECO:0000256" key="2">
    <source>
        <dbReference type="SAM" id="MobiDB-lite"/>
    </source>
</evidence>
<dbReference type="EMBL" id="CAIF01000220">
    <property type="protein sequence ID" value="CCH45977.1"/>
    <property type="molecule type" value="Genomic_DNA"/>
</dbReference>
<evidence type="ECO:0000313" key="4">
    <source>
        <dbReference type="EMBL" id="CCH45977.1"/>
    </source>
</evidence>
<evidence type="ECO:0000313" key="5">
    <source>
        <dbReference type="Proteomes" id="UP000009328"/>
    </source>
</evidence>
<dbReference type="InParanoid" id="K0KVL1"/>
<dbReference type="GO" id="GO:0033698">
    <property type="term" value="C:Rpd3L complex"/>
    <property type="evidence" value="ECO:0007669"/>
    <property type="project" value="TreeGrafter"/>
</dbReference>
<dbReference type="InterPro" id="IPR039602">
    <property type="entry name" value="Rxt2"/>
</dbReference>
<feature type="compositionally biased region" description="Low complexity" evidence="2">
    <location>
        <begin position="314"/>
        <end position="331"/>
    </location>
</feature>
<feature type="region of interest" description="Disordered" evidence="2">
    <location>
        <begin position="297"/>
        <end position="358"/>
    </location>
</feature>
<dbReference type="PANTHER" id="PTHR28232:SF1">
    <property type="entry name" value="TRANSCRIPTIONAL REGULATORY PROTEIN RXT2"/>
    <property type="match status" value="1"/>
</dbReference>
<protein>
    <submittedName>
        <fullName evidence="4">Transcriptional regulatory protein</fullName>
    </submittedName>
</protein>